<proteinExistence type="predicted"/>
<organism evidence="2 3">
    <name type="scientific">Deinococcus hohokamensis</name>
    <dbReference type="NCBI Taxonomy" id="309883"/>
    <lineage>
        <taxon>Bacteria</taxon>
        <taxon>Thermotogati</taxon>
        <taxon>Deinococcota</taxon>
        <taxon>Deinococci</taxon>
        <taxon>Deinococcales</taxon>
        <taxon>Deinococcaceae</taxon>
        <taxon>Deinococcus</taxon>
    </lineage>
</organism>
<comment type="caution">
    <text evidence="2">The sequence shown here is derived from an EMBL/GenBank/DDBJ whole genome shotgun (WGS) entry which is preliminary data.</text>
</comment>
<sequence>MHWTISSQQNRRAGRNNLGGGLEPLVDRFTTPLTVDLMAGDRQRTPNAIDQALNLATPNRQVNQALLIGLNDGPVGALC</sequence>
<evidence type="ECO:0000313" key="2">
    <source>
        <dbReference type="EMBL" id="MFC4640196.1"/>
    </source>
</evidence>
<evidence type="ECO:0000256" key="1">
    <source>
        <dbReference type="SAM" id="MobiDB-lite"/>
    </source>
</evidence>
<dbReference type="RefSeq" id="WP_380063181.1">
    <property type="nucleotide sequence ID" value="NZ_JBHSEI010000015.1"/>
</dbReference>
<dbReference type="Proteomes" id="UP001595952">
    <property type="component" value="Unassembled WGS sequence"/>
</dbReference>
<accession>A0ABV9ICX9</accession>
<keyword evidence="3" id="KW-1185">Reference proteome</keyword>
<name>A0ABV9ICX9_9DEIO</name>
<gene>
    <name evidence="2" type="ORF">ACFO0D_17850</name>
</gene>
<reference evidence="3" key="1">
    <citation type="journal article" date="2019" name="Int. J. Syst. Evol. Microbiol.">
        <title>The Global Catalogue of Microorganisms (GCM) 10K type strain sequencing project: providing services to taxonomists for standard genome sequencing and annotation.</title>
        <authorList>
            <consortium name="The Broad Institute Genomics Platform"/>
            <consortium name="The Broad Institute Genome Sequencing Center for Infectious Disease"/>
            <person name="Wu L."/>
            <person name="Ma J."/>
        </authorList>
    </citation>
    <scope>NUCLEOTIDE SEQUENCE [LARGE SCALE GENOMIC DNA]</scope>
    <source>
        <strain evidence="3">CCUG 55995</strain>
    </source>
</reference>
<feature type="region of interest" description="Disordered" evidence="1">
    <location>
        <begin position="1"/>
        <end position="23"/>
    </location>
</feature>
<protein>
    <submittedName>
        <fullName evidence="2">Uncharacterized protein</fullName>
    </submittedName>
</protein>
<dbReference type="EMBL" id="JBHSEI010000015">
    <property type="protein sequence ID" value="MFC4640196.1"/>
    <property type="molecule type" value="Genomic_DNA"/>
</dbReference>
<evidence type="ECO:0000313" key="3">
    <source>
        <dbReference type="Proteomes" id="UP001595952"/>
    </source>
</evidence>